<feature type="transmembrane region" description="Helical" evidence="1">
    <location>
        <begin position="110"/>
        <end position="130"/>
    </location>
</feature>
<evidence type="ECO:0000313" key="3">
    <source>
        <dbReference type="Proteomes" id="UP000663879"/>
    </source>
</evidence>
<keyword evidence="3" id="KW-1185">Reference proteome</keyword>
<keyword evidence="1" id="KW-1133">Transmembrane helix</keyword>
<organism evidence="2 3">
    <name type="scientific">Brachionus calyciflorus</name>
    <dbReference type="NCBI Taxonomy" id="104777"/>
    <lineage>
        <taxon>Eukaryota</taxon>
        <taxon>Metazoa</taxon>
        <taxon>Spiralia</taxon>
        <taxon>Gnathifera</taxon>
        <taxon>Rotifera</taxon>
        <taxon>Eurotatoria</taxon>
        <taxon>Monogononta</taxon>
        <taxon>Pseudotrocha</taxon>
        <taxon>Ploima</taxon>
        <taxon>Brachionidae</taxon>
        <taxon>Brachionus</taxon>
    </lineage>
</organism>
<feature type="transmembrane region" description="Helical" evidence="1">
    <location>
        <begin position="74"/>
        <end position="98"/>
    </location>
</feature>
<accession>A0A814I2P5</accession>
<proteinExistence type="predicted"/>
<sequence length="134" mass="15498">WYAGCINETSYYTNILFCYGLCSFISIIFLSMLTIFCNLKQKFMFFLVLVQQMTLLSVLFYWDPVKANDFSSSNIYFVFFGCFATCESLWLVFNLRNLLKKSTYLEKSPVAILVYGFSIYCLGSFGGYGARDDN</sequence>
<protein>
    <submittedName>
        <fullName evidence="2">Uncharacterized protein</fullName>
    </submittedName>
</protein>
<dbReference type="OrthoDB" id="10470748at2759"/>
<dbReference type="AlphaFoldDB" id="A0A814I2P5"/>
<gene>
    <name evidence="2" type="ORF">OXX778_LOCUS17231</name>
</gene>
<name>A0A814I2P5_9BILA</name>
<dbReference type="EMBL" id="CAJNOC010004335">
    <property type="protein sequence ID" value="CAF1018003.1"/>
    <property type="molecule type" value="Genomic_DNA"/>
</dbReference>
<evidence type="ECO:0000256" key="1">
    <source>
        <dbReference type="SAM" id="Phobius"/>
    </source>
</evidence>
<reference evidence="2" key="1">
    <citation type="submission" date="2021-02" db="EMBL/GenBank/DDBJ databases">
        <authorList>
            <person name="Nowell W R."/>
        </authorList>
    </citation>
    <scope>NUCLEOTIDE SEQUENCE</scope>
    <source>
        <strain evidence="2">Ploen Becks lab</strain>
    </source>
</reference>
<feature type="transmembrane region" description="Helical" evidence="1">
    <location>
        <begin position="12"/>
        <end position="36"/>
    </location>
</feature>
<comment type="caution">
    <text evidence="2">The sequence shown here is derived from an EMBL/GenBank/DDBJ whole genome shotgun (WGS) entry which is preliminary data.</text>
</comment>
<feature type="transmembrane region" description="Helical" evidence="1">
    <location>
        <begin position="43"/>
        <end position="62"/>
    </location>
</feature>
<evidence type="ECO:0000313" key="2">
    <source>
        <dbReference type="EMBL" id="CAF1018003.1"/>
    </source>
</evidence>
<keyword evidence="1" id="KW-0472">Membrane</keyword>
<keyword evidence="1" id="KW-0812">Transmembrane</keyword>
<feature type="non-terminal residue" evidence="2">
    <location>
        <position position="1"/>
    </location>
</feature>
<dbReference type="Proteomes" id="UP000663879">
    <property type="component" value="Unassembled WGS sequence"/>
</dbReference>